<gene>
    <name evidence="3" type="ordered locus">MSMEI_5345</name>
</gene>
<evidence type="ECO:0000256" key="1">
    <source>
        <dbReference type="SAM" id="Phobius"/>
    </source>
</evidence>
<dbReference type="Pfam" id="PF16525">
    <property type="entry name" value="MHB"/>
    <property type="match status" value="1"/>
</dbReference>
<dbReference type="Proteomes" id="UP000006158">
    <property type="component" value="Chromosome"/>
</dbReference>
<dbReference type="InterPro" id="IPR032407">
    <property type="entry name" value="MHB"/>
</dbReference>
<feature type="domain" description="Haemophore haem-binding" evidence="2">
    <location>
        <begin position="58"/>
        <end position="134"/>
    </location>
</feature>
<dbReference type="EMBL" id="CP001663">
    <property type="protein sequence ID" value="AFP41786.1"/>
    <property type="molecule type" value="Genomic_DNA"/>
</dbReference>
<dbReference type="PATRIC" id="fig|246196.56.peg.5468"/>
<accession>I7GE95</accession>
<name>I7GE95_MYCS2</name>
<dbReference type="NCBIfam" id="TIGR04529">
    <property type="entry name" value="MTB_hemophore"/>
    <property type="match status" value="1"/>
</dbReference>
<dbReference type="SMR" id="I7GE95"/>
<dbReference type="GO" id="GO:0020037">
    <property type="term" value="F:heme binding"/>
    <property type="evidence" value="ECO:0007669"/>
    <property type="project" value="InterPro"/>
</dbReference>
<keyword evidence="1" id="KW-1133">Transmembrane helix</keyword>
<organism evidence="3 4">
    <name type="scientific">Mycolicibacterium smegmatis (strain ATCC 700084 / mc(2)155)</name>
    <name type="common">Mycobacterium smegmatis</name>
    <dbReference type="NCBI Taxonomy" id="246196"/>
    <lineage>
        <taxon>Bacteria</taxon>
        <taxon>Bacillati</taxon>
        <taxon>Actinomycetota</taxon>
        <taxon>Actinomycetes</taxon>
        <taxon>Mycobacteriales</taxon>
        <taxon>Mycobacteriaceae</taxon>
        <taxon>Mycolicibacterium</taxon>
    </lineage>
</organism>
<proteinExistence type="predicted"/>
<dbReference type="InterPro" id="IPR038378">
    <property type="entry name" value="MHB_sf"/>
</dbReference>
<evidence type="ECO:0000313" key="3">
    <source>
        <dbReference type="EMBL" id="AFP41786.1"/>
    </source>
</evidence>
<feature type="transmembrane region" description="Helical" evidence="1">
    <location>
        <begin position="27"/>
        <end position="51"/>
    </location>
</feature>
<dbReference type="Gene3D" id="1.20.20.20">
    <property type="entry name" value="Haemophore, haem-binding domain"/>
    <property type="match status" value="1"/>
</dbReference>
<dbReference type="KEGG" id="msg:MSMEI_5345"/>
<reference evidence="3 4" key="2">
    <citation type="journal article" date="2009" name="Genome Res.">
        <title>Ortho-proteogenomics: multiple proteomes investigation through orthology and a new MS-based protocol.</title>
        <authorList>
            <person name="Gallien S."/>
            <person name="Perrodou E."/>
            <person name="Carapito C."/>
            <person name="Deshayes C."/>
            <person name="Reyrat J.M."/>
            <person name="Van Dorsselaer A."/>
            <person name="Poch O."/>
            <person name="Schaeffer C."/>
            <person name="Lecompte O."/>
        </authorList>
    </citation>
    <scope>NUCLEOTIDE SEQUENCE [LARGE SCALE GENOMIC DNA]</scope>
    <source>
        <strain evidence="4">ATCC 700084 / mc(2)155</strain>
    </source>
</reference>
<evidence type="ECO:0000313" key="4">
    <source>
        <dbReference type="Proteomes" id="UP000006158"/>
    </source>
</evidence>
<protein>
    <submittedName>
        <fullName evidence="3">Conserved hypothetical membrane protein</fullName>
    </submittedName>
</protein>
<evidence type="ECO:0000259" key="2">
    <source>
        <dbReference type="Pfam" id="PF16525"/>
    </source>
</evidence>
<keyword evidence="1" id="KW-0472">Membrane</keyword>
<reference evidence="3 4" key="1">
    <citation type="journal article" date="2007" name="Genome Biol.">
        <title>Interrupted coding sequences in Mycobacterium smegmatis: authentic mutations or sequencing errors?</title>
        <authorList>
            <person name="Deshayes C."/>
            <person name="Perrodou E."/>
            <person name="Gallien S."/>
            <person name="Euphrasie D."/>
            <person name="Schaeffer C."/>
            <person name="Van-Dorsselaer A."/>
            <person name="Poch O."/>
            <person name="Lecompte O."/>
            <person name="Reyrat J.M."/>
        </authorList>
    </citation>
    <scope>NUCLEOTIDE SEQUENCE [LARGE SCALE GENOMIC DNA]</scope>
    <source>
        <strain evidence="4">ATCC 700084 / mc(2)155</strain>
    </source>
</reference>
<dbReference type="AlphaFoldDB" id="I7GE95"/>
<sequence length="139" mass="14871">MTGPLTSTHRTSPFSQGVIMPSKIRHIACTATGAVGFAGLMLFGFTGAAVAQPPPVPPPCTAAEMARVMSGVTFDTSNYLTEHPDVNDFFTSLKGQPKDQIAENVRGYLDANPAVRDDLQRIRQPAADFRNRCGLPPTP</sequence>
<keyword evidence="1" id="KW-0812">Transmembrane</keyword>